<evidence type="ECO:0000256" key="4">
    <source>
        <dbReference type="ARBA" id="ARBA00022840"/>
    </source>
</evidence>
<protein>
    <submittedName>
        <fullName evidence="6">Putative ABC transport system ATP-binding protein/putative hydroxymethylpyrimidine transport system ATP-binding protein</fullName>
    </submittedName>
</protein>
<dbReference type="GO" id="GO:0016887">
    <property type="term" value="F:ATP hydrolysis activity"/>
    <property type="evidence" value="ECO:0007669"/>
    <property type="project" value="InterPro"/>
</dbReference>
<dbReference type="EMBL" id="VFOS01000005">
    <property type="protein sequence ID" value="TQL57197.1"/>
    <property type="molecule type" value="Genomic_DNA"/>
</dbReference>
<dbReference type="SUPFAM" id="SSF52540">
    <property type="entry name" value="P-loop containing nucleoside triphosphate hydrolases"/>
    <property type="match status" value="1"/>
</dbReference>
<name>A0A542ZA25_RARFA</name>
<evidence type="ECO:0000256" key="2">
    <source>
        <dbReference type="ARBA" id="ARBA00022448"/>
    </source>
</evidence>
<evidence type="ECO:0000256" key="3">
    <source>
        <dbReference type="ARBA" id="ARBA00022741"/>
    </source>
</evidence>
<comment type="caution">
    <text evidence="6">The sequence shown here is derived from an EMBL/GenBank/DDBJ whole genome shotgun (WGS) entry which is preliminary data.</text>
</comment>
<dbReference type="PANTHER" id="PTHR42734:SF5">
    <property type="entry name" value="IRON TRANSPORT SYSTEM ATP-BINDING PROTEIN HI_0361-RELATED"/>
    <property type="match status" value="1"/>
</dbReference>
<dbReference type="Pfam" id="PF00005">
    <property type="entry name" value="ABC_tran"/>
    <property type="match status" value="1"/>
</dbReference>
<dbReference type="SMART" id="SM00382">
    <property type="entry name" value="AAA"/>
    <property type="match status" value="1"/>
</dbReference>
<reference evidence="6 7" key="1">
    <citation type="submission" date="2019-06" db="EMBL/GenBank/DDBJ databases">
        <title>Sequencing the genomes of 1000 actinobacteria strains.</title>
        <authorList>
            <person name="Klenk H.-P."/>
        </authorList>
    </citation>
    <scope>NUCLEOTIDE SEQUENCE [LARGE SCALE GENOMIC DNA]</scope>
    <source>
        <strain evidence="6 7">DSM 4813</strain>
    </source>
</reference>
<feature type="domain" description="ABC transporter" evidence="5">
    <location>
        <begin position="3"/>
        <end position="209"/>
    </location>
</feature>
<dbReference type="InterPro" id="IPR003593">
    <property type="entry name" value="AAA+_ATPase"/>
</dbReference>
<evidence type="ECO:0000256" key="1">
    <source>
        <dbReference type="ARBA" id="ARBA00005417"/>
    </source>
</evidence>
<dbReference type="InterPro" id="IPR003439">
    <property type="entry name" value="ABC_transporter-like_ATP-bd"/>
</dbReference>
<proteinExistence type="inferred from homology"/>
<dbReference type="AlphaFoldDB" id="A0A542ZA25"/>
<dbReference type="Gene3D" id="3.40.50.300">
    <property type="entry name" value="P-loop containing nucleotide triphosphate hydrolases"/>
    <property type="match status" value="1"/>
</dbReference>
<evidence type="ECO:0000259" key="5">
    <source>
        <dbReference type="PROSITE" id="PS50893"/>
    </source>
</evidence>
<keyword evidence="3" id="KW-0547">Nucleotide-binding</keyword>
<keyword evidence="2" id="KW-0813">Transport</keyword>
<keyword evidence="4 6" id="KW-0067">ATP-binding</keyword>
<accession>A0A542ZA25</accession>
<gene>
    <name evidence="6" type="ORF">FB461_2318</name>
</gene>
<dbReference type="PROSITE" id="PS00211">
    <property type="entry name" value="ABC_TRANSPORTER_1"/>
    <property type="match status" value="1"/>
</dbReference>
<dbReference type="PANTHER" id="PTHR42734">
    <property type="entry name" value="METAL TRANSPORT SYSTEM ATP-BINDING PROTEIN TM_0124-RELATED"/>
    <property type="match status" value="1"/>
</dbReference>
<sequence length="210" mass="22196">MRVEVRGASLGFGKRIVFEGLDADFPDGKVTALVGPSGSGKSSLLAAMAGYINLKAGNITGHDERGSVPLDASMVAWVPQGSNALGGRTALENVMIGSLADGASWTQAKRDALRALDQVGLGDLTHKVARSLSGGELQRVNFARALTTHKPLVFADEPSASLDAVNTRRVAELLFDLRSRATIIVATHDPLLVEAAEHEVNLRQDVRYAA</sequence>
<evidence type="ECO:0000313" key="6">
    <source>
        <dbReference type="EMBL" id="TQL57197.1"/>
    </source>
</evidence>
<dbReference type="GO" id="GO:0005524">
    <property type="term" value="F:ATP binding"/>
    <property type="evidence" value="ECO:0007669"/>
    <property type="project" value="UniProtKB-KW"/>
</dbReference>
<dbReference type="OrthoDB" id="4425833at2"/>
<dbReference type="InterPro" id="IPR017871">
    <property type="entry name" value="ABC_transporter-like_CS"/>
</dbReference>
<dbReference type="Proteomes" id="UP000315389">
    <property type="component" value="Unassembled WGS sequence"/>
</dbReference>
<dbReference type="InterPro" id="IPR027417">
    <property type="entry name" value="P-loop_NTPase"/>
</dbReference>
<organism evidence="6 7">
    <name type="scientific">Rarobacter faecitabidus</name>
    <dbReference type="NCBI Taxonomy" id="13243"/>
    <lineage>
        <taxon>Bacteria</taxon>
        <taxon>Bacillati</taxon>
        <taxon>Actinomycetota</taxon>
        <taxon>Actinomycetes</taxon>
        <taxon>Micrococcales</taxon>
        <taxon>Rarobacteraceae</taxon>
        <taxon>Rarobacter</taxon>
    </lineage>
</organism>
<dbReference type="InterPro" id="IPR050153">
    <property type="entry name" value="Metal_Ion_Import_ABC"/>
</dbReference>
<comment type="similarity">
    <text evidence="1">Belongs to the ABC transporter superfamily.</text>
</comment>
<dbReference type="PROSITE" id="PS50893">
    <property type="entry name" value="ABC_TRANSPORTER_2"/>
    <property type="match status" value="1"/>
</dbReference>
<keyword evidence="7" id="KW-1185">Reference proteome</keyword>
<evidence type="ECO:0000313" key="7">
    <source>
        <dbReference type="Proteomes" id="UP000315389"/>
    </source>
</evidence>